<feature type="active site" description="Proton donor" evidence="5">
    <location>
        <position position="371"/>
    </location>
</feature>
<reference evidence="9" key="1">
    <citation type="journal article" date="2021" name="PeerJ">
        <title>Extensive microbial diversity within the chicken gut microbiome revealed by metagenomics and culture.</title>
        <authorList>
            <person name="Gilroy R."/>
            <person name="Ravi A."/>
            <person name="Getino M."/>
            <person name="Pursley I."/>
            <person name="Horton D.L."/>
            <person name="Alikhan N.F."/>
            <person name="Baker D."/>
            <person name="Gharbi K."/>
            <person name="Hall N."/>
            <person name="Watson M."/>
            <person name="Adriaenssens E.M."/>
            <person name="Foster-Nyarko E."/>
            <person name="Jarju S."/>
            <person name="Secka A."/>
            <person name="Antonio M."/>
            <person name="Oren A."/>
            <person name="Chaudhuri R.R."/>
            <person name="La Ragione R."/>
            <person name="Hildebrand F."/>
            <person name="Pallen M.J."/>
        </authorList>
    </citation>
    <scope>NUCLEOTIDE SEQUENCE</scope>
    <source>
        <strain evidence="9">316</strain>
    </source>
</reference>
<dbReference type="Pfam" id="PF00278">
    <property type="entry name" value="Orn_DAP_Arg_deC"/>
    <property type="match status" value="1"/>
</dbReference>
<evidence type="ECO:0000256" key="1">
    <source>
        <dbReference type="ARBA" id="ARBA00001933"/>
    </source>
</evidence>
<reference evidence="9" key="2">
    <citation type="submission" date="2021-09" db="EMBL/GenBank/DDBJ databases">
        <authorList>
            <person name="Gilroy R."/>
        </authorList>
    </citation>
    <scope>NUCLEOTIDE SEQUENCE</scope>
    <source>
        <strain evidence="9">316</strain>
    </source>
</reference>
<dbReference type="GO" id="GO:0008836">
    <property type="term" value="F:diaminopimelate decarboxylase activity"/>
    <property type="evidence" value="ECO:0007669"/>
    <property type="project" value="InterPro"/>
</dbReference>
<dbReference type="PROSITE" id="PS00879">
    <property type="entry name" value="ODR_DC_2_2"/>
    <property type="match status" value="1"/>
</dbReference>
<evidence type="ECO:0000259" key="8">
    <source>
        <dbReference type="Pfam" id="PF02784"/>
    </source>
</evidence>
<proteinExistence type="inferred from homology"/>
<dbReference type="PANTHER" id="PTHR43727">
    <property type="entry name" value="DIAMINOPIMELATE DECARBOXYLASE"/>
    <property type="match status" value="1"/>
</dbReference>
<dbReference type="Gene3D" id="2.40.37.10">
    <property type="entry name" value="Lyase, Ornithine Decarboxylase, Chain A, domain 1"/>
    <property type="match status" value="1"/>
</dbReference>
<dbReference type="InterPro" id="IPR022657">
    <property type="entry name" value="De-COase2_CS"/>
</dbReference>
<accession>A0A921E2W7</accession>
<evidence type="ECO:0000313" key="10">
    <source>
        <dbReference type="Proteomes" id="UP000742631"/>
    </source>
</evidence>
<evidence type="ECO:0000313" key="9">
    <source>
        <dbReference type="EMBL" id="HJE23908.1"/>
    </source>
</evidence>
<dbReference type="PRINTS" id="PR01181">
    <property type="entry name" value="DAPDCRBXLASE"/>
</dbReference>
<sequence>MTQATLPTPDLATALIAENFARDAGGVLHVGGLALTELTREFGTPLFVYDAGTMRRTYRALREAVAGFAEVDFSVKANPNPAVIRVFGQEGAGAEIASGAEFDAALRAGVAAERILFAGPGKSAADLNRVIGGGIGEIHLENREEMARVAAAAERHGVTVRVALRINPGATAQGGAMRMGGKPSPFGFDEEEMEAAIDAVEAMPRLRLAGLHLFAGTQGLKAETLLGQWAYGLGLAARMAERIGRPLETIDLGGGLGIPYFPGDTALDLAAIRAGLPALIQTLRANPLLAPARVVLEPGRYLAGPAGLYLARVLAVKESRGSRFVITDGGMHHHLAASGNLGQIVKRDFPLAALVDAGSERTATAVVGPLCTPLDMLARAAPLPPLAEGDLVAVLQSGAYGLTASPTGFLSHPMPAEVLVEGGEAELIRARGA</sequence>
<dbReference type="InterPro" id="IPR022644">
    <property type="entry name" value="De-COase2_N"/>
</dbReference>
<evidence type="ECO:0000256" key="5">
    <source>
        <dbReference type="PIRSR" id="PIRSR600183-50"/>
    </source>
</evidence>
<gene>
    <name evidence="9" type="ORF">K8W01_09645</name>
</gene>
<evidence type="ECO:0000256" key="3">
    <source>
        <dbReference type="ARBA" id="ARBA00022898"/>
    </source>
</evidence>
<name>A0A921E2W7_9HYPH</name>
<keyword evidence="3 5" id="KW-0663">Pyridoxal phosphate</keyword>
<evidence type="ECO:0000256" key="2">
    <source>
        <dbReference type="ARBA" id="ARBA00022793"/>
    </source>
</evidence>
<dbReference type="InterPro" id="IPR009006">
    <property type="entry name" value="Ala_racemase/Decarboxylase_C"/>
</dbReference>
<protein>
    <submittedName>
        <fullName evidence="9">Type III PLP-dependent enzyme</fullName>
    </submittedName>
</protein>
<organism evidence="9 10">
    <name type="scientific">Methylorubrum populi</name>
    <dbReference type="NCBI Taxonomy" id="223967"/>
    <lineage>
        <taxon>Bacteria</taxon>
        <taxon>Pseudomonadati</taxon>
        <taxon>Pseudomonadota</taxon>
        <taxon>Alphaproteobacteria</taxon>
        <taxon>Hyphomicrobiales</taxon>
        <taxon>Methylobacteriaceae</taxon>
        <taxon>Methylorubrum</taxon>
    </lineage>
</organism>
<feature type="domain" description="Orn/DAP/Arg decarboxylase 2 N-terminal" evidence="8">
    <location>
        <begin position="53"/>
        <end position="303"/>
    </location>
</feature>
<feature type="modified residue" description="N6-(pyridoxal phosphate)lysine" evidence="5">
    <location>
        <position position="76"/>
    </location>
</feature>
<dbReference type="Proteomes" id="UP000742631">
    <property type="component" value="Unassembled WGS sequence"/>
</dbReference>
<dbReference type="SUPFAM" id="SSF50621">
    <property type="entry name" value="Alanine racemase C-terminal domain-like"/>
    <property type="match status" value="1"/>
</dbReference>
<dbReference type="InterPro" id="IPR002986">
    <property type="entry name" value="DAP_deCOOHase_LysA"/>
</dbReference>
<dbReference type="Gene3D" id="3.20.20.10">
    <property type="entry name" value="Alanine racemase"/>
    <property type="match status" value="1"/>
</dbReference>
<keyword evidence="4" id="KW-0456">Lyase</keyword>
<dbReference type="PANTHER" id="PTHR43727:SF2">
    <property type="entry name" value="GROUP IV DECARBOXYLASE"/>
    <property type="match status" value="1"/>
</dbReference>
<evidence type="ECO:0000256" key="6">
    <source>
        <dbReference type="RuleBase" id="RU003737"/>
    </source>
</evidence>
<comment type="caution">
    <text evidence="9">The sequence shown here is derived from an EMBL/GenBank/DDBJ whole genome shotgun (WGS) entry which is preliminary data.</text>
</comment>
<dbReference type="Pfam" id="PF02784">
    <property type="entry name" value="Orn_Arg_deC_N"/>
    <property type="match status" value="1"/>
</dbReference>
<dbReference type="InterPro" id="IPR029066">
    <property type="entry name" value="PLP-binding_barrel"/>
</dbReference>
<comment type="cofactor">
    <cofactor evidence="1 5">
        <name>pyridoxal 5'-phosphate</name>
        <dbReference type="ChEBI" id="CHEBI:597326"/>
    </cofactor>
</comment>
<dbReference type="InterPro" id="IPR000183">
    <property type="entry name" value="Orn/DAP/Arg_de-COase"/>
</dbReference>
<dbReference type="GO" id="GO:0009089">
    <property type="term" value="P:lysine biosynthetic process via diaminopimelate"/>
    <property type="evidence" value="ECO:0007669"/>
    <property type="project" value="InterPro"/>
</dbReference>
<feature type="domain" description="Orn/DAP/Arg decarboxylase 2 C-terminal" evidence="7">
    <location>
        <begin position="47"/>
        <end position="398"/>
    </location>
</feature>
<dbReference type="CDD" id="cd06839">
    <property type="entry name" value="PLPDE_III_Btrk_like"/>
    <property type="match status" value="1"/>
</dbReference>
<dbReference type="InterPro" id="IPR022643">
    <property type="entry name" value="De-COase2_C"/>
</dbReference>
<evidence type="ECO:0000256" key="4">
    <source>
        <dbReference type="ARBA" id="ARBA00023239"/>
    </source>
</evidence>
<dbReference type="EMBL" id="DYYG01000031">
    <property type="protein sequence ID" value="HJE23908.1"/>
    <property type="molecule type" value="Genomic_DNA"/>
</dbReference>
<dbReference type="AlphaFoldDB" id="A0A921E2W7"/>
<evidence type="ECO:0000259" key="7">
    <source>
        <dbReference type="Pfam" id="PF00278"/>
    </source>
</evidence>
<comment type="similarity">
    <text evidence="6">Belongs to the Orn/Lys/Arg decarboxylase class-II family.</text>
</comment>
<dbReference type="PRINTS" id="PR01179">
    <property type="entry name" value="ODADCRBXLASE"/>
</dbReference>
<keyword evidence="2" id="KW-0210">Decarboxylase</keyword>
<dbReference type="SUPFAM" id="SSF51419">
    <property type="entry name" value="PLP-binding barrel"/>
    <property type="match status" value="1"/>
</dbReference>